<reference evidence="1 2" key="1">
    <citation type="submission" date="2019-12" db="EMBL/GenBank/DDBJ databases">
        <title>Hybrid Genome Assemblies of two High G+C Isolates from Undergraduate Microbiology Courses.</title>
        <authorList>
            <person name="Ne Ville C.J."/>
            <person name="Enright D."/>
            <person name="Hernandez I."/>
            <person name="Dodsworth J."/>
            <person name="Orwin P.M."/>
        </authorList>
    </citation>
    <scope>NUCLEOTIDE SEQUENCE [LARGE SCALE GENOMIC DNA]</scope>
    <source>
        <strain evidence="1 2">CSUSB</strain>
    </source>
</reference>
<dbReference type="Proteomes" id="UP000425817">
    <property type="component" value="Chromosome"/>
</dbReference>
<gene>
    <name evidence="1" type="ORF">GOQ09_11210</name>
</gene>
<sequence>MFSIAPYYVEIVDDKKQPIDVWNIQKNVNLRGVVEQFLASVVDQPLVRETHQAKKTYVLRKLFTGSPRTVGGRYQTGHYGFESDIWDTVKKASAHKRTKVQADMLPFLFNFYFPKSTNAAQQKRGLLLLGRFNTMGIRSMIMPELKKYVAAAHPGLELRVDKVAPTAVVTTLLNQGQVKKIRLVKKSLPSDFASVLGNADKPEFLDLEYVFRLKRNSFFTDVDWIKKLVAGKIQTKDIFTISPDNQPDNIKVEIVHGSKTRVIDLGNRGKVSPNIDITDDVRVDATGHPDPESWLEQADDLASEILSSWGLSTTFSTKV</sequence>
<dbReference type="AlphaFoldDB" id="A0A6I6H8Z4"/>
<proteinExistence type="predicted"/>
<evidence type="ECO:0000313" key="1">
    <source>
        <dbReference type="EMBL" id="QGW82119.1"/>
    </source>
</evidence>
<dbReference type="EMBL" id="CP046622">
    <property type="protein sequence ID" value="QGW82119.1"/>
    <property type="molecule type" value="Genomic_DNA"/>
</dbReference>
<name>A0A6I6H8Z4_VARPD</name>
<accession>A0A6I6H8Z4</accession>
<dbReference type="RefSeq" id="WP_157613498.1">
    <property type="nucleotide sequence ID" value="NZ_CP046622.1"/>
</dbReference>
<organism evidence="1 2">
    <name type="scientific">Variovorax paradoxus</name>
    <dbReference type="NCBI Taxonomy" id="34073"/>
    <lineage>
        <taxon>Bacteria</taxon>
        <taxon>Pseudomonadati</taxon>
        <taxon>Pseudomonadota</taxon>
        <taxon>Betaproteobacteria</taxon>
        <taxon>Burkholderiales</taxon>
        <taxon>Comamonadaceae</taxon>
        <taxon>Variovorax</taxon>
    </lineage>
</organism>
<protein>
    <submittedName>
        <fullName evidence="1">Uncharacterized protein</fullName>
    </submittedName>
</protein>
<dbReference type="OrthoDB" id="8898835at2"/>
<evidence type="ECO:0000313" key="2">
    <source>
        <dbReference type="Proteomes" id="UP000425817"/>
    </source>
</evidence>